<gene>
    <name evidence="1" type="ORF">HAPAU_36130</name>
</gene>
<evidence type="ECO:0000313" key="1">
    <source>
        <dbReference type="EMBL" id="KYH24630.1"/>
    </source>
</evidence>
<keyword evidence="2" id="KW-1185">Reference proteome</keyword>
<dbReference type="OrthoDB" id="100846at2157"/>
<proteinExistence type="predicted"/>
<sequence>MYSLFEIRRALANPARIGLECNRLYYRRGYQRDYNLDGVDIFAEEWDTLIILDACRYDLFTKRSTLPGEPEVRYSRGSGTAEFLRGNVANRDLRDTVYVTANPQLYRYRDDFKARFHDVIHVWMEDGWDEHYGTVLPETTTQYALDAAERYPDKRLLVHYLQPHYPFIGADTEFDKGHLEAPDKGDSFWLRLTSGELAVAPEVVWDAYAKNLDFVLPYVKSLLEEFEGRTVVTSDHGNLINERVFPIPMRVWGHPKGIHVEHLIKVPWLVSEAGTRKTITAGDPARAEQTVDEEVVTDRLESLGYV</sequence>
<dbReference type="PATRIC" id="fig|1008153.3.peg.3819"/>
<dbReference type="InterPro" id="IPR017850">
    <property type="entry name" value="Alkaline_phosphatase_core_sf"/>
</dbReference>
<dbReference type="EMBL" id="LTAZ01000013">
    <property type="protein sequence ID" value="KYH24630.1"/>
    <property type="molecule type" value="Genomic_DNA"/>
</dbReference>
<reference evidence="1 2" key="1">
    <citation type="submission" date="2016-02" db="EMBL/GenBank/DDBJ databases">
        <title>Genome sequence of Halalkalicoccus paucihalophilus DSM 24557.</title>
        <authorList>
            <person name="Poehlein A."/>
            <person name="Daniel R."/>
        </authorList>
    </citation>
    <scope>NUCLEOTIDE SEQUENCE [LARGE SCALE GENOMIC DNA]</scope>
    <source>
        <strain evidence="1 2">DSM 24557</strain>
    </source>
</reference>
<evidence type="ECO:0000313" key="2">
    <source>
        <dbReference type="Proteomes" id="UP000075321"/>
    </source>
</evidence>
<protein>
    <recommendedName>
        <fullName evidence="3">Sulfatase</fullName>
    </recommendedName>
</protein>
<dbReference type="Proteomes" id="UP000075321">
    <property type="component" value="Unassembled WGS sequence"/>
</dbReference>
<dbReference type="AlphaFoldDB" id="A0A151AAP9"/>
<dbReference type="Gene3D" id="3.40.720.10">
    <property type="entry name" value="Alkaline Phosphatase, subunit A"/>
    <property type="match status" value="1"/>
</dbReference>
<dbReference type="RefSeq" id="WP_066385141.1">
    <property type="nucleotide sequence ID" value="NZ_LTAZ01000013.1"/>
</dbReference>
<dbReference type="SUPFAM" id="SSF53649">
    <property type="entry name" value="Alkaline phosphatase-like"/>
    <property type="match status" value="1"/>
</dbReference>
<evidence type="ECO:0008006" key="3">
    <source>
        <dbReference type="Google" id="ProtNLM"/>
    </source>
</evidence>
<organism evidence="1 2">
    <name type="scientific">Halalkalicoccus paucihalophilus</name>
    <dbReference type="NCBI Taxonomy" id="1008153"/>
    <lineage>
        <taxon>Archaea</taxon>
        <taxon>Methanobacteriati</taxon>
        <taxon>Methanobacteriota</taxon>
        <taxon>Stenosarchaea group</taxon>
        <taxon>Halobacteria</taxon>
        <taxon>Halobacteriales</taxon>
        <taxon>Halococcaceae</taxon>
        <taxon>Halalkalicoccus</taxon>
    </lineage>
</organism>
<comment type="caution">
    <text evidence="1">The sequence shown here is derived from an EMBL/GenBank/DDBJ whole genome shotgun (WGS) entry which is preliminary data.</text>
</comment>
<accession>A0A151AAP9</accession>
<name>A0A151AAP9_9EURY</name>